<keyword evidence="3" id="KW-0408">Iron</keyword>
<evidence type="ECO:0000256" key="4">
    <source>
        <dbReference type="SAM" id="Phobius"/>
    </source>
</evidence>
<dbReference type="InterPro" id="IPR010327">
    <property type="entry name" value="FldB/FldC_alpha/beta"/>
</dbReference>
<reference evidence="5 6" key="1">
    <citation type="submission" date="2020-08" db="EMBL/GenBank/DDBJ databases">
        <authorList>
            <person name="Liu C."/>
            <person name="Sun Q."/>
        </authorList>
    </citation>
    <scope>NUCLEOTIDE SEQUENCE [LARGE SCALE GENOMIC DNA]</scope>
    <source>
        <strain evidence="5 6">NSJ-29</strain>
    </source>
</reference>
<proteinExistence type="inferred from homology"/>
<feature type="transmembrane region" description="Helical" evidence="4">
    <location>
        <begin position="29"/>
        <end position="48"/>
    </location>
</feature>
<name>A0A7G9GDK9_9FIRM</name>
<evidence type="ECO:0000313" key="6">
    <source>
        <dbReference type="Proteomes" id="UP000515860"/>
    </source>
</evidence>
<evidence type="ECO:0000256" key="3">
    <source>
        <dbReference type="ARBA" id="ARBA00023014"/>
    </source>
</evidence>
<accession>A0A7G9GDK9</accession>
<keyword evidence="6" id="KW-1185">Reference proteome</keyword>
<keyword evidence="4" id="KW-0472">Membrane</keyword>
<comment type="cofactor">
    <cofactor evidence="1">
        <name>[4Fe-4S] cluster</name>
        <dbReference type="ChEBI" id="CHEBI:49883"/>
    </cofactor>
</comment>
<keyword evidence="4" id="KW-0812">Transmembrane</keyword>
<organism evidence="5 6">
    <name type="scientific">Wansuia hejianensis</name>
    <dbReference type="NCBI Taxonomy" id="2763667"/>
    <lineage>
        <taxon>Bacteria</taxon>
        <taxon>Bacillati</taxon>
        <taxon>Bacillota</taxon>
        <taxon>Clostridia</taxon>
        <taxon>Lachnospirales</taxon>
        <taxon>Lachnospiraceae</taxon>
        <taxon>Wansuia</taxon>
    </lineage>
</organism>
<dbReference type="Pfam" id="PF06050">
    <property type="entry name" value="HGD-D"/>
    <property type="match status" value="1"/>
</dbReference>
<keyword evidence="4" id="KW-1133">Transmembrane helix</keyword>
<evidence type="ECO:0000256" key="1">
    <source>
        <dbReference type="ARBA" id="ARBA00001966"/>
    </source>
</evidence>
<comment type="similarity">
    <text evidence="2">Belongs to the FldB/FldC dehydratase alpha/beta subunit family.</text>
</comment>
<dbReference type="EMBL" id="CP060635">
    <property type="protein sequence ID" value="QNM08891.1"/>
    <property type="molecule type" value="Genomic_DNA"/>
</dbReference>
<dbReference type="RefSeq" id="WP_249329004.1">
    <property type="nucleotide sequence ID" value="NZ_CP060635.1"/>
</dbReference>
<evidence type="ECO:0000313" key="5">
    <source>
        <dbReference type="EMBL" id="QNM08891.1"/>
    </source>
</evidence>
<gene>
    <name evidence="5" type="ORF">H9Q79_00870</name>
</gene>
<keyword evidence="3" id="KW-0411">Iron-sulfur</keyword>
<dbReference type="GO" id="GO:0051536">
    <property type="term" value="F:iron-sulfur cluster binding"/>
    <property type="evidence" value="ECO:0007669"/>
    <property type="project" value="UniProtKB-KW"/>
</dbReference>
<evidence type="ECO:0000256" key="2">
    <source>
        <dbReference type="ARBA" id="ARBA00005806"/>
    </source>
</evidence>
<dbReference type="KEGG" id="whj:H9Q79_00870"/>
<dbReference type="Gene3D" id="3.40.50.11900">
    <property type="match status" value="1"/>
</dbReference>
<dbReference type="AlphaFoldDB" id="A0A7G9GDK9"/>
<dbReference type="PANTHER" id="PTHR30548:SF2">
    <property type="entry name" value="2-HYDROXYACYL-COA DEHYDRATASE,D-COMPONENT"/>
    <property type="match status" value="1"/>
</dbReference>
<dbReference type="Proteomes" id="UP000515860">
    <property type="component" value="Chromosome"/>
</dbReference>
<dbReference type="Gene3D" id="3.40.50.11890">
    <property type="match status" value="1"/>
</dbReference>
<dbReference type="GO" id="GO:0016836">
    <property type="term" value="F:hydro-lyase activity"/>
    <property type="evidence" value="ECO:0007669"/>
    <property type="project" value="UniProtKB-ARBA"/>
</dbReference>
<dbReference type="PANTHER" id="PTHR30548">
    <property type="entry name" value="2-HYDROXYGLUTARYL-COA DEHYDRATASE, D-COMPONENT-RELATED"/>
    <property type="match status" value="1"/>
</dbReference>
<protein>
    <submittedName>
        <fullName evidence="5">2-hydroxyacyl-CoA dehydratase</fullName>
    </submittedName>
</protein>
<keyword evidence="3" id="KW-0479">Metal-binding</keyword>
<sequence>MWDWICCAADRGCPARPGDNMEPVVNWPYFQFTTGFFYVILYAMSTIVDKFGALVGNKIQDHPDTARKLLVAAYRGKRIQLKHFPDKNLSPARNWMALQSMDAIIAPLVHPERSALVSIFMPCELLHVFGIHPMFAEAMSCYINGAAAEKGFVEYAEGKGIAETYCSYHKILLGGVLSGVIPKPRFIANTSLVCDANNLTFRLAAEHYGIPQFYVDIPYDRSRESIEYVAAQLQEFARFLEDLTGERLDEQRLKETVGRSGRTMDLLAKSQRLKRGKYLRNDLTSELYEVFGTHALLGTPQIEQYAGMLCKDLEQSEPSRGIRLLWMHTIPYYQEPLRKLLNFSPRCQVTACDMNFDAFCRMDPENPFESMARRVVMDSFNGSSGHRIDRSLSMCRDQAIDGVVYFCHWGCKQTLAAAQNVKKRLEQEGYPVLILDGDGCDRGNSSNGQMSTRMQAFVEMLEDRKKG</sequence>